<dbReference type="SUPFAM" id="SSF48452">
    <property type="entry name" value="TPR-like"/>
    <property type="match status" value="1"/>
</dbReference>
<dbReference type="EMBL" id="JAPDHZ010000002">
    <property type="protein sequence ID" value="MDG0790720.1"/>
    <property type="molecule type" value="Genomic_DNA"/>
</dbReference>
<dbReference type="Gene3D" id="1.25.40.10">
    <property type="entry name" value="Tetratricopeptide repeat domain"/>
    <property type="match status" value="1"/>
</dbReference>
<gene>
    <name evidence="1" type="ORF">OMP38_07510</name>
</gene>
<dbReference type="RefSeq" id="WP_277565203.1">
    <property type="nucleotide sequence ID" value="NZ_JAPDHZ010000002.1"/>
</dbReference>
<evidence type="ECO:0000313" key="1">
    <source>
        <dbReference type="EMBL" id="MDG0790720.1"/>
    </source>
</evidence>
<evidence type="ECO:0000313" key="2">
    <source>
        <dbReference type="Proteomes" id="UP001153387"/>
    </source>
</evidence>
<accession>A0A9X4KEZ9</accession>
<dbReference type="InterPro" id="IPR011990">
    <property type="entry name" value="TPR-like_helical_dom_sf"/>
</dbReference>
<proteinExistence type="predicted"/>
<comment type="caution">
    <text evidence="1">The sequence shown here is derived from an EMBL/GenBank/DDBJ whole genome shotgun (WGS) entry which is preliminary data.</text>
</comment>
<dbReference type="AlphaFoldDB" id="A0A9X4KEZ9"/>
<keyword evidence="2" id="KW-1185">Reference proteome</keyword>
<dbReference type="Pfam" id="PF09986">
    <property type="entry name" value="DUF2225"/>
    <property type="match status" value="1"/>
</dbReference>
<sequence length="235" mass="27366">MGMEPLYQTKVACVCCEAEFVTSRVRPSLKRAIRSDSDFCSYFKSVNPDFYVVRVCPYCGFASTENSNQRLVDWQRNAYLERIGKHWKMNDYGGERSAADALACYKLALLTGQIIKEKDRVVAGILHHIAWLYRYEGNAEQERRFLQYALEAYIKTYQSERELMNNARLLYLIGELNRRLGHFHEAVRWFSRVIHDKSIMDSAMIRASREGWHAVRDEMSGRGAELPEEMQRIGS</sequence>
<dbReference type="InterPro" id="IPR018708">
    <property type="entry name" value="DUF2225"/>
</dbReference>
<dbReference type="Proteomes" id="UP001153387">
    <property type="component" value="Unassembled WGS sequence"/>
</dbReference>
<name>A0A9X4KEZ9_9BACL</name>
<organism evidence="1 2">
    <name type="scientific">Cohnella ginsengisoli</name>
    <dbReference type="NCBI Taxonomy" id="425004"/>
    <lineage>
        <taxon>Bacteria</taxon>
        <taxon>Bacillati</taxon>
        <taxon>Bacillota</taxon>
        <taxon>Bacilli</taxon>
        <taxon>Bacillales</taxon>
        <taxon>Paenibacillaceae</taxon>
        <taxon>Cohnella</taxon>
    </lineage>
</organism>
<protein>
    <submittedName>
        <fullName evidence="1">DUF2225 domain-containing protein</fullName>
    </submittedName>
</protein>
<reference evidence="1 2" key="1">
    <citation type="submission" date="2022-10" db="EMBL/GenBank/DDBJ databases">
        <title>Comparative genomic analysis of Cohnella hashimotonis sp. nov., isolated from the International Space Station.</title>
        <authorList>
            <person name="Simpson A."/>
            <person name="Venkateswaran K."/>
        </authorList>
    </citation>
    <scope>NUCLEOTIDE SEQUENCE [LARGE SCALE GENOMIC DNA]</scope>
    <source>
        <strain evidence="1 2">DSM 18997</strain>
    </source>
</reference>